<evidence type="ECO:0000256" key="1">
    <source>
        <dbReference type="ARBA" id="ARBA00002205"/>
    </source>
</evidence>
<evidence type="ECO:0000313" key="15">
    <source>
        <dbReference type="EMBL" id="CEP64409.1"/>
    </source>
</evidence>
<feature type="compositionally biased region" description="Basic and acidic residues" evidence="13">
    <location>
        <begin position="227"/>
        <end position="244"/>
    </location>
</feature>
<dbReference type="GeneID" id="34687959"/>
<evidence type="ECO:0000256" key="13">
    <source>
        <dbReference type="SAM" id="MobiDB-lite"/>
    </source>
</evidence>
<evidence type="ECO:0000313" key="16">
    <source>
        <dbReference type="Proteomes" id="UP000054304"/>
    </source>
</evidence>
<evidence type="ECO:0000256" key="2">
    <source>
        <dbReference type="ARBA" id="ARBA00004115"/>
    </source>
</evidence>
<evidence type="ECO:0000256" key="11">
    <source>
        <dbReference type="ARBA" id="ARBA00023136"/>
    </source>
</evidence>
<reference evidence="15 16" key="1">
    <citation type="submission" date="2014-12" db="EMBL/GenBank/DDBJ databases">
        <authorList>
            <person name="Neuveglise Cecile"/>
        </authorList>
    </citation>
    <scope>NUCLEOTIDE SEQUENCE [LARGE SCALE GENOMIC DNA]</scope>
    <source>
        <strain evidence="15 16">CBS 12615</strain>
    </source>
</reference>
<evidence type="ECO:0000256" key="9">
    <source>
        <dbReference type="ARBA" id="ARBA00022927"/>
    </source>
</evidence>
<keyword evidence="16" id="KW-1185">Reference proteome</keyword>
<keyword evidence="11" id="KW-0472">Membrane</keyword>
<keyword evidence="9" id="KW-0653">Protein transport</keyword>
<evidence type="ECO:0000256" key="6">
    <source>
        <dbReference type="ARBA" id="ARBA00022692"/>
    </source>
</evidence>
<dbReference type="STRING" id="1245769.A0A0C7NFB4"/>
<feature type="region of interest" description="Disordered" evidence="13">
    <location>
        <begin position="222"/>
        <end position="244"/>
    </location>
</feature>
<evidence type="ECO:0000256" key="8">
    <source>
        <dbReference type="ARBA" id="ARBA00022824"/>
    </source>
</evidence>
<keyword evidence="12" id="KW-0325">Glycoprotein</keyword>
<dbReference type="OrthoDB" id="27095at2759"/>
<keyword evidence="8" id="KW-0256">Endoplasmic reticulum</keyword>
<accession>A0A0C7NFB4</accession>
<dbReference type="HOGENOM" id="CLU_102669_0_0_1"/>
<dbReference type="GO" id="GO:0015031">
    <property type="term" value="P:protein transport"/>
    <property type="evidence" value="ECO:0007669"/>
    <property type="project" value="UniProtKB-KW"/>
</dbReference>
<feature type="signal peptide" evidence="14">
    <location>
        <begin position="1"/>
        <end position="18"/>
    </location>
</feature>
<evidence type="ECO:0000256" key="4">
    <source>
        <dbReference type="ARBA" id="ARBA00020106"/>
    </source>
</evidence>
<gene>
    <name evidence="15" type="ORF">LALA0_S11e03466g</name>
</gene>
<feature type="chain" id="PRO_5002195665" description="Protein SOP4" evidence="14">
    <location>
        <begin position="19"/>
        <end position="244"/>
    </location>
</feature>
<dbReference type="GO" id="GO:0006888">
    <property type="term" value="P:endoplasmic reticulum to Golgi vesicle-mediated transport"/>
    <property type="evidence" value="ECO:0007669"/>
    <property type="project" value="EnsemblFungi"/>
</dbReference>
<evidence type="ECO:0000256" key="12">
    <source>
        <dbReference type="ARBA" id="ARBA00023180"/>
    </source>
</evidence>
<evidence type="ECO:0000256" key="5">
    <source>
        <dbReference type="ARBA" id="ARBA00022448"/>
    </source>
</evidence>
<name>A0A0C7NFB4_9SACH</name>
<evidence type="ECO:0000256" key="10">
    <source>
        <dbReference type="ARBA" id="ARBA00022989"/>
    </source>
</evidence>
<proteinExistence type="inferred from homology"/>
<evidence type="ECO:0000256" key="3">
    <source>
        <dbReference type="ARBA" id="ARBA00007486"/>
    </source>
</evidence>
<dbReference type="AlphaFoldDB" id="A0A0C7NFB4"/>
<keyword evidence="6" id="KW-0812">Transmembrane</keyword>
<keyword evidence="10" id="KW-1133">Transmembrane helix</keyword>
<comment type="function">
    <text evidence="1">Involved in the export of PMA1, possibly through the monitoring or assisting of PMA1 folding and acquisition of competence to enter vesicles.</text>
</comment>
<evidence type="ECO:0000256" key="7">
    <source>
        <dbReference type="ARBA" id="ARBA00022729"/>
    </source>
</evidence>
<evidence type="ECO:0000256" key="14">
    <source>
        <dbReference type="SAM" id="SignalP"/>
    </source>
</evidence>
<dbReference type="Pfam" id="PF17081">
    <property type="entry name" value="SOP4"/>
    <property type="match status" value="1"/>
</dbReference>
<protein>
    <recommendedName>
        <fullName evidence="4">Protein SOP4</fullName>
    </recommendedName>
</protein>
<dbReference type="RefSeq" id="XP_022630616.1">
    <property type="nucleotide sequence ID" value="XM_022775246.1"/>
</dbReference>
<organism evidence="15 16">
    <name type="scientific">Lachancea lanzarotensis</name>
    <dbReference type="NCBI Taxonomy" id="1245769"/>
    <lineage>
        <taxon>Eukaryota</taxon>
        <taxon>Fungi</taxon>
        <taxon>Dikarya</taxon>
        <taxon>Ascomycota</taxon>
        <taxon>Saccharomycotina</taxon>
        <taxon>Saccharomycetes</taxon>
        <taxon>Saccharomycetales</taxon>
        <taxon>Saccharomycetaceae</taxon>
        <taxon>Lachancea</taxon>
    </lineage>
</organism>
<comment type="similarity">
    <text evidence="3">Belongs to the SOP4 family.</text>
</comment>
<sequence length="244" mass="27440">MLFGYLCIFFGLWHTVLGVTVRGRVDVSPFNLTRRSIVNTSFKLFQVGDYQGQPFAASAKIHNIDGEFGFEKVPEPLDANSTNFFVLQTSSLEFNLKPNRILISIEQDSSHNGTDFVVKAYKNVFGKENFPSPEIVHPEQLEEIPFESHIPITLVNMAPLRVYLQERNSDLFKSGPIASILSSKYKLAAVVTGIVALIFPSIFSKLEAAAALEATEEKLLQQQQQKQSDRMEVQNELENVKKND</sequence>
<comment type="subcellular location">
    <subcellularLocation>
        <location evidence="2">Endoplasmic reticulum membrane</location>
        <topology evidence="2">Single-pass type I membrane protein</topology>
    </subcellularLocation>
</comment>
<keyword evidence="7 14" id="KW-0732">Signal</keyword>
<dbReference type="EMBL" id="LN736370">
    <property type="protein sequence ID" value="CEP64409.1"/>
    <property type="molecule type" value="Genomic_DNA"/>
</dbReference>
<dbReference type="GO" id="GO:0005789">
    <property type="term" value="C:endoplasmic reticulum membrane"/>
    <property type="evidence" value="ECO:0007669"/>
    <property type="project" value="UniProtKB-SubCell"/>
</dbReference>
<keyword evidence="5" id="KW-0813">Transport</keyword>
<dbReference type="InterPro" id="IPR031395">
    <property type="entry name" value="Sop4"/>
</dbReference>
<dbReference type="Proteomes" id="UP000054304">
    <property type="component" value="Unassembled WGS sequence"/>
</dbReference>